<comment type="caution">
    <text evidence="8">The sequence shown here is derived from an EMBL/GenBank/DDBJ whole genome shotgun (WGS) entry which is preliminary data.</text>
</comment>
<evidence type="ECO:0000256" key="2">
    <source>
        <dbReference type="ARBA" id="ARBA00007645"/>
    </source>
</evidence>
<keyword evidence="5" id="KW-0496">Mitochondrion</keyword>
<organism evidence="8">
    <name type="scientific">Menopon gallinae</name>
    <name type="common">poultry shaft louse</name>
    <dbReference type="NCBI Taxonomy" id="328185"/>
    <lineage>
        <taxon>Eukaryota</taxon>
        <taxon>Metazoa</taxon>
        <taxon>Ecdysozoa</taxon>
        <taxon>Arthropoda</taxon>
        <taxon>Hexapoda</taxon>
        <taxon>Insecta</taxon>
        <taxon>Pterygota</taxon>
        <taxon>Neoptera</taxon>
        <taxon>Paraneoptera</taxon>
        <taxon>Psocodea</taxon>
        <taxon>Troctomorpha</taxon>
        <taxon>Phthiraptera</taxon>
        <taxon>Amblycera</taxon>
        <taxon>Menoponidae</taxon>
        <taxon>Menopon</taxon>
    </lineage>
</organism>
<dbReference type="GO" id="GO:0006412">
    <property type="term" value="P:translation"/>
    <property type="evidence" value="ECO:0007669"/>
    <property type="project" value="InterPro"/>
</dbReference>
<dbReference type="NCBIfam" id="TIGR01022">
    <property type="entry name" value="rpmJ_bact"/>
    <property type="match status" value="1"/>
</dbReference>
<dbReference type="InterPro" id="IPR000473">
    <property type="entry name" value="Ribosomal_bL36"/>
</dbReference>
<proteinExistence type="inferred from homology"/>
<name>A0AAW2HMB1_9NEOP</name>
<reference evidence="8" key="1">
    <citation type="journal article" date="2024" name="Gigascience">
        <title>Chromosome-level genome of the poultry shaft louse Menopon gallinae provides insight into the host-switching and adaptive evolution of parasitic lice.</title>
        <authorList>
            <person name="Xu Y."/>
            <person name="Ma L."/>
            <person name="Liu S."/>
            <person name="Liang Y."/>
            <person name="Liu Q."/>
            <person name="He Z."/>
            <person name="Tian L."/>
            <person name="Duan Y."/>
            <person name="Cai W."/>
            <person name="Li H."/>
            <person name="Song F."/>
        </authorList>
    </citation>
    <scope>NUCLEOTIDE SEQUENCE</scope>
    <source>
        <strain evidence="8">Cailab_2023a</strain>
    </source>
</reference>
<sequence length="131" mass="14822">MNGLIIFGKKLSVFANATNSACRSLLSRNFGSILGISPFSNPVFQNLVPNPILKTSLNLIPPTSSIIPKCGIKVRGKPKLRCKHCYYAGIDGILHVLCDVYPRHKQRTFLKRKKKYNWILTHATQSKYRSY</sequence>
<keyword evidence="4 7" id="KW-0689">Ribosomal protein</keyword>
<dbReference type="InterPro" id="IPR052143">
    <property type="entry name" value="Mitoribosomal_bL36m"/>
</dbReference>
<accession>A0AAW2HMB1</accession>
<evidence type="ECO:0000256" key="1">
    <source>
        <dbReference type="ARBA" id="ARBA00004173"/>
    </source>
</evidence>
<evidence type="ECO:0000256" key="6">
    <source>
        <dbReference type="ARBA" id="ARBA00023274"/>
    </source>
</evidence>
<dbReference type="EMBL" id="JARGDH010000004">
    <property type="protein sequence ID" value="KAL0271013.1"/>
    <property type="molecule type" value="Genomic_DNA"/>
</dbReference>
<dbReference type="SUPFAM" id="SSF57840">
    <property type="entry name" value="Ribosomal protein L36"/>
    <property type="match status" value="1"/>
</dbReference>
<evidence type="ECO:0000256" key="5">
    <source>
        <dbReference type="ARBA" id="ARBA00023128"/>
    </source>
</evidence>
<evidence type="ECO:0000256" key="3">
    <source>
        <dbReference type="ARBA" id="ARBA00022946"/>
    </source>
</evidence>
<dbReference type="GO" id="GO:0005762">
    <property type="term" value="C:mitochondrial large ribosomal subunit"/>
    <property type="evidence" value="ECO:0007669"/>
    <property type="project" value="TreeGrafter"/>
</dbReference>
<gene>
    <name evidence="8" type="ORF">PYX00_008259</name>
</gene>
<evidence type="ECO:0000256" key="4">
    <source>
        <dbReference type="ARBA" id="ARBA00022980"/>
    </source>
</evidence>
<dbReference type="AlphaFoldDB" id="A0AAW2HMB1"/>
<dbReference type="PANTHER" id="PTHR46909">
    <property type="entry name" value="39S RIBOSOMAL PROTEIN L36, MITOCHONDRIAL"/>
    <property type="match status" value="1"/>
</dbReference>
<comment type="similarity">
    <text evidence="2 7">Belongs to the bacterial ribosomal protein bL36 family.</text>
</comment>
<comment type="subcellular location">
    <subcellularLocation>
        <location evidence="1">Mitochondrion</location>
    </subcellularLocation>
</comment>
<dbReference type="PANTHER" id="PTHR46909:SF1">
    <property type="entry name" value="LARGE RIBOSOMAL SUBUNIT PROTEIN BL36M"/>
    <property type="match status" value="1"/>
</dbReference>
<keyword evidence="6 7" id="KW-0687">Ribonucleoprotein</keyword>
<dbReference type="GO" id="GO:0003735">
    <property type="term" value="F:structural constituent of ribosome"/>
    <property type="evidence" value="ECO:0007669"/>
    <property type="project" value="InterPro"/>
</dbReference>
<dbReference type="Pfam" id="PF00444">
    <property type="entry name" value="Ribosomal_L36"/>
    <property type="match status" value="1"/>
</dbReference>
<dbReference type="InterPro" id="IPR035977">
    <property type="entry name" value="Ribosomal_bL36_sp"/>
</dbReference>
<evidence type="ECO:0000256" key="7">
    <source>
        <dbReference type="RuleBase" id="RU000570"/>
    </source>
</evidence>
<evidence type="ECO:0000313" key="8">
    <source>
        <dbReference type="EMBL" id="KAL0271013.1"/>
    </source>
</evidence>
<protein>
    <recommendedName>
        <fullName evidence="7">Ribosomal protein</fullName>
    </recommendedName>
</protein>
<keyword evidence="3" id="KW-0809">Transit peptide</keyword>